<dbReference type="SUPFAM" id="SSF51391">
    <property type="entry name" value="Thiamin phosphate synthase"/>
    <property type="match status" value="1"/>
</dbReference>
<protein>
    <recommendedName>
        <fullName evidence="9">Thiamine-phosphate synthase</fullName>
        <shortName evidence="9">TP synthase</shortName>
        <shortName evidence="9">TPS</shortName>
        <ecNumber evidence="9">2.5.1.3</ecNumber>
    </recommendedName>
    <alternativeName>
        <fullName evidence="9">Thiamine-phosphate pyrophosphorylase</fullName>
        <shortName evidence="9">TMP pyrophosphorylase</shortName>
        <shortName evidence="9">TMP-PPase</shortName>
    </alternativeName>
</protein>
<dbReference type="GO" id="GO:0000287">
    <property type="term" value="F:magnesium ion binding"/>
    <property type="evidence" value="ECO:0007669"/>
    <property type="project" value="UniProtKB-UniRule"/>
</dbReference>
<feature type="binding site" evidence="9">
    <location>
        <position position="102"/>
    </location>
    <ligand>
        <name>4-amino-2-methyl-5-(diphosphooxymethyl)pyrimidine</name>
        <dbReference type="ChEBI" id="CHEBI:57841"/>
    </ligand>
</feature>
<evidence type="ECO:0000256" key="3">
    <source>
        <dbReference type="ARBA" id="ARBA00022723"/>
    </source>
</evidence>
<dbReference type="STRING" id="572546.Arcpr_0803"/>
<comment type="pathway">
    <text evidence="1 9 11">Cofactor biosynthesis; thiamine diphosphate biosynthesis; thiamine phosphate from 4-amino-2-methyl-5-diphosphomethylpyrimidine and 4-methyl-5-(2-phosphoethyl)-thiazole: step 1/1.</text>
</comment>
<dbReference type="InterPro" id="IPR013785">
    <property type="entry name" value="Aldolase_TIM"/>
</dbReference>
<keyword evidence="14" id="KW-1185">Reference proteome</keyword>
<gene>
    <name evidence="9" type="primary">thiE</name>
    <name evidence="13" type="ordered locus">Arcpr_0803</name>
</gene>
<dbReference type="EC" id="2.5.1.3" evidence="9"/>
<dbReference type="GO" id="GO:0009229">
    <property type="term" value="P:thiamine diphosphate biosynthetic process"/>
    <property type="evidence" value="ECO:0007669"/>
    <property type="project" value="UniProtKB-UniRule"/>
</dbReference>
<evidence type="ECO:0000313" key="13">
    <source>
        <dbReference type="EMBL" id="ADB57866.1"/>
    </source>
</evidence>
<dbReference type="KEGG" id="apo:Arcpr_0803"/>
<evidence type="ECO:0000256" key="6">
    <source>
        <dbReference type="ARBA" id="ARBA00047334"/>
    </source>
</evidence>
<dbReference type="Gene3D" id="3.20.20.70">
    <property type="entry name" value="Aldolase class I"/>
    <property type="match status" value="1"/>
</dbReference>
<feature type="binding site" evidence="9">
    <location>
        <position position="85"/>
    </location>
    <ligand>
        <name>Mg(2+)</name>
        <dbReference type="ChEBI" id="CHEBI:18420"/>
    </ligand>
</feature>
<dbReference type="InterPro" id="IPR022998">
    <property type="entry name" value="ThiamineP_synth_TenI"/>
</dbReference>
<dbReference type="Pfam" id="PF02581">
    <property type="entry name" value="TMP-TENI"/>
    <property type="match status" value="1"/>
</dbReference>
<dbReference type="InterPro" id="IPR034291">
    <property type="entry name" value="TMP_synthase"/>
</dbReference>
<dbReference type="EMBL" id="CP001857">
    <property type="protein sequence ID" value="ADB57866.1"/>
    <property type="molecule type" value="Genomic_DNA"/>
</dbReference>
<comment type="cofactor">
    <cofactor evidence="9">
        <name>Mg(2+)</name>
        <dbReference type="ChEBI" id="CHEBI:18420"/>
    </cofactor>
    <text evidence="9">Binds 1 Mg(2+) ion per subunit.</text>
</comment>
<evidence type="ECO:0000256" key="9">
    <source>
        <dbReference type="HAMAP-Rule" id="MF_00097"/>
    </source>
</evidence>
<dbReference type="PANTHER" id="PTHR20857:SF23">
    <property type="entry name" value="THIAMINE BIOSYNTHETIC BIFUNCTIONAL ENZYME"/>
    <property type="match status" value="1"/>
</dbReference>
<proteinExistence type="inferred from homology"/>
<keyword evidence="2 9" id="KW-0808">Transferase</keyword>
<organism evidence="13 14">
    <name type="scientific">Archaeoglobus profundus (strain DSM 5631 / JCM 9629 / NBRC 100127 / Av18)</name>
    <dbReference type="NCBI Taxonomy" id="572546"/>
    <lineage>
        <taxon>Archaea</taxon>
        <taxon>Methanobacteriati</taxon>
        <taxon>Methanobacteriota</taxon>
        <taxon>Archaeoglobi</taxon>
        <taxon>Archaeoglobales</taxon>
        <taxon>Archaeoglobaceae</taxon>
        <taxon>Archaeoglobus</taxon>
    </lineage>
</organism>
<feature type="binding site" evidence="9">
    <location>
        <begin position="127"/>
        <end position="129"/>
    </location>
    <ligand>
        <name>2-[(2R,5Z)-2-carboxy-4-methylthiazol-5(2H)-ylidene]ethyl phosphate</name>
        <dbReference type="ChEBI" id="CHEBI:62899"/>
    </ligand>
</feature>
<reference evidence="13 14" key="1">
    <citation type="journal article" date="2010" name="Stand. Genomic Sci.">
        <title>Complete genome sequence of Archaeoglobus profundus type strain (AV18).</title>
        <authorList>
            <person name="von Jan M."/>
            <person name="Lapidus A."/>
            <person name="Del Rio T.G."/>
            <person name="Copeland A."/>
            <person name="Tice H."/>
            <person name="Cheng J.F."/>
            <person name="Lucas S."/>
            <person name="Chen F."/>
            <person name="Nolan M."/>
            <person name="Goodwin L."/>
            <person name="Han C."/>
            <person name="Pitluck S."/>
            <person name="Liolios K."/>
            <person name="Ivanova N."/>
            <person name="Mavromatis K."/>
            <person name="Ovchinnikova G."/>
            <person name="Chertkov O."/>
            <person name="Pati A."/>
            <person name="Chen A."/>
            <person name="Palaniappan K."/>
            <person name="Land M."/>
            <person name="Hauser L."/>
            <person name="Chang Y.J."/>
            <person name="Jeffries C.D."/>
            <person name="Saunders E."/>
            <person name="Brettin T."/>
            <person name="Detter J.C."/>
            <person name="Chain P."/>
            <person name="Eichinger K."/>
            <person name="Huber H."/>
            <person name="Spring S."/>
            <person name="Rohde M."/>
            <person name="Goker M."/>
            <person name="Wirth R."/>
            <person name="Woyke T."/>
            <person name="Bristow J."/>
            <person name="Eisen J.A."/>
            <person name="Markowitz V."/>
            <person name="Hugenholtz P."/>
            <person name="Kyrpides N.C."/>
            <person name="Klenk H.P."/>
        </authorList>
    </citation>
    <scope>NUCLEOTIDE SEQUENCE [LARGE SCALE GENOMIC DNA]</scope>
    <source>
        <strain evidence="14">DSM 5631 / JCM 9629 / NBRC 100127 / Av18</strain>
    </source>
</reference>
<comment type="catalytic activity">
    <reaction evidence="8 9 10">
        <text>2-[(2R,5Z)-2-carboxy-4-methylthiazol-5(2H)-ylidene]ethyl phosphate + 4-amino-2-methyl-5-(diphosphooxymethyl)pyrimidine + 2 H(+) = thiamine phosphate + CO2 + diphosphate</text>
        <dbReference type="Rhea" id="RHEA:47844"/>
        <dbReference type="ChEBI" id="CHEBI:15378"/>
        <dbReference type="ChEBI" id="CHEBI:16526"/>
        <dbReference type="ChEBI" id="CHEBI:33019"/>
        <dbReference type="ChEBI" id="CHEBI:37575"/>
        <dbReference type="ChEBI" id="CHEBI:57841"/>
        <dbReference type="ChEBI" id="CHEBI:62899"/>
        <dbReference type="EC" id="2.5.1.3"/>
    </reaction>
</comment>
<name>D2RHU1_ARCPA</name>
<evidence type="ECO:0000256" key="11">
    <source>
        <dbReference type="RuleBase" id="RU004253"/>
    </source>
</evidence>
<evidence type="ECO:0000256" key="5">
    <source>
        <dbReference type="ARBA" id="ARBA00022977"/>
    </source>
</evidence>
<feature type="binding site" evidence="9">
    <location>
        <begin position="178"/>
        <end position="179"/>
    </location>
    <ligand>
        <name>2-[(2R,5Z)-2-carboxy-4-methylthiazol-5(2H)-ylidene]ethyl phosphate</name>
        <dbReference type="ChEBI" id="CHEBI:62899"/>
    </ligand>
</feature>
<comment type="catalytic activity">
    <reaction evidence="6 9 10">
        <text>4-methyl-5-(2-phosphooxyethyl)-thiazole + 4-amino-2-methyl-5-(diphosphooxymethyl)pyrimidine + H(+) = thiamine phosphate + diphosphate</text>
        <dbReference type="Rhea" id="RHEA:22328"/>
        <dbReference type="ChEBI" id="CHEBI:15378"/>
        <dbReference type="ChEBI" id="CHEBI:33019"/>
        <dbReference type="ChEBI" id="CHEBI:37575"/>
        <dbReference type="ChEBI" id="CHEBI:57841"/>
        <dbReference type="ChEBI" id="CHEBI:58296"/>
        <dbReference type="EC" id="2.5.1.3"/>
    </reaction>
</comment>
<dbReference type="RefSeq" id="WP_012940202.1">
    <property type="nucleotide sequence ID" value="NC_013741.1"/>
</dbReference>
<accession>D2RHU1</accession>
<dbReference type="PaxDb" id="572546-Arcpr_0803"/>
<feature type="binding site" evidence="9">
    <location>
        <position position="130"/>
    </location>
    <ligand>
        <name>4-amino-2-methyl-5-(diphosphooxymethyl)pyrimidine</name>
        <dbReference type="ChEBI" id="CHEBI:57841"/>
    </ligand>
</feature>
<dbReference type="GeneID" id="8739464"/>
<feature type="domain" description="Thiamine phosphate synthase/TenI" evidence="12">
    <location>
        <begin position="5"/>
        <end position="181"/>
    </location>
</feature>
<dbReference type="GO" id="GO:0004789">
    <property type="term" value="F:thiamine-phosphate diphosphorylase activity"/>
    <property type="evidence" value="ECO:0007669"/>
    <property type="project" value="UniProtKB-UniRule"/>
</dbReference>
<feature type="binding site" evidence="9">
    <location>
        <position position="66"/>
    </location>
    <ligand>
        <name>Mg(2+)</name>
        <dbReference type="ChEBI" id="CHEBI:18420"/>
    </ligand>
</feature>
<evidence type="ECO:0000256" key="4">
    <source>
        <dbReference type="ARBA" id="ARBA00022842"/>
    </source>
</evidence>
<dbReference type="eggNOG" id="arCOG01089">
    <property type="taxonomic scope" value="Archaea"/>
</dbReference>
<dbReference type="OrthoDB" id="85572at2157"/>
<dbReference type="AlphaFoldDB" id="D2RHU1"/>
<dbReference type="CDD" id="cd00564">
    <property type="entry name" value="TMP_TenI"/>
    <property type="match status" value="1"/>
</dbReference>
<dbReference type="Proteomes" id="UP000001901">
    <property type="component" value="Chromosome"/>
</dbReference>
<feature type="binding site" evidence="9">
    <location>
        <begin position="33"/>
        <end position="37"/>
    </location>
    <ligand>
        <name>4-amino-2-methyl-5-(diphosphooxymethyl)pyrimidine</name>
        <dbReference type="ChEBI" id="CHEBI:57841"/>
    </ligand>
</feature>
<evidence type="ECO:0000256" key="2">
    <source>
        <dbReference type="ARBA" id="ARBA00022679"/>
    </source>
</evidence>
<dbReference type="NCBIfam" id="TIGR00693">
    <property type="entry name" value="thiE"/>
    <property type="match status" value="1"/>
</dbReference>
<dbReference type="InterPro" id="IPR036206">
    <property type="entry name" value="ThiamineP_synth_sf"/>
</dbReference>
<dbReference type="PANTHER" id="PTHR20857">
    <property type="entry name" value="THIAMINE-PHOSPHATE PYROPHOSPHORYLASE"/>
    <property type="match status" value="1"/>
</dbReference>
<evidence type="ECO:0000256" key="8">
    <source>
        <dbReference type="ARBA" id="ARBA00047883"/>
    </source>
</evidence>
<keyword evidence="3 9" id="KW-0479">Metal-binding</keyword>
<dbReference type="FunFam" id="3.20.20.70:FF:000096">
    <property type="entry name" value="Thiamine-phosphate synthase"/>
    <property type="match status" value="1"/>
</dbReference>
<feature type="binding site" evidence="9">
    <location>
        <position position="65"/>
    </location>
    <ligand>
        <name>4-amino-2-methyl-5-(diphosphooxymethyl)pyrimidine</name>
        <dbReference type="ChEBI" id="CHEBI:57841"/>
    </ligand>
</feature>
<evidence type="ECO:0000313" key="14">
    <source>
        <dbReference type="Proteomes" id="UP000001901"/>
    </source>
</evidence>
<sequence length="204" mass="22669">MKIGLYFITSSEFSRTHEELAEAVLRVGVRFIQFREKNMSARQMFSVAKNLRKLTWEYSATLIVNDRVDLALAVEADGVHLGQDDLPFEVVKDIFDGIVGVSTHSVDEAKKAERYIDYISAGPVFRTTTKKNAKEPIGLEGLRRIVSSVKKPVVAIGGINKFNIEDVLKTGVKGVAVISAIANSQNPEKSAKELLEIVKRYLDD</sequence>
<keyword evidence="5 9" id="KW-0784">Thiamine biosynthesis</keyword>
<feature type="binding site" evidence="9">
    <location>
        <position position="158"/>
    </location>
    <ligand>
        <name>2-[(2R,5Z)-2-carboxy-4-methylthiazol-5(2H)-ylidene]ethyl phosphate</name>
        <dbReference type="ChEBI" id="CHEBI:62899"/>
    </ligand>
</feature>
<evidence type="ECO:0000256" key="7">
    <source>
        <dbReference type="ARBA" id="ARBA00047851"/>
    </source>
</evidence>
<evidence type="ECO:0000259" key="12">
    <source>
        <dbReference type="Pfam" id="PF02581"/>
    </source>
</evidence>
<evidence type="ECO:0000256" key="10">
    <source>
        <dbReference type="RuleBase" id="RU003826"/>
    </source>
</evidence>
<dbReference type="GO" id="GO:0005737">
    <property type="term" value="C:cytoplasm"/>
    <property type="evidence" value="ECO:0007669"/>
    <property type="project" value="TreeGrafter"/>
</dbReference>
<dbReference type="HOGENOM" id="CLU_018272_3_2_2"/>
<keyword evidence="4 9" id="KW-0460">Magnesium</keyword>
<comment type="catalytic activity">
    <reaction evidence="7 9 10">
        <text>2-(2-carboxy-4-methylthiazol-5-yl)ethyl phosphate + 4-amino-2-methyl-5-(diphosphooxymethyl)pyrimidine + 2 H(+) = thiamine phosphate + CO2 + diphosphate</text>
        <dbReference type="Rhea" id="RHEA:47848"/>
        <dbReference type="ChEBI" id="CHEBI:15378"/>
        <dbReference type="ChEBI" id="CHEBI:16526"/>
        <dbReference type="ChEBI" id="CHEBI:33019"/>
        <dbReference type="ChEBI" id="CHEBI:37575"/>
        <dbReference type="ChEBI" id="CHEBI:57841"/>
        <dbReference type="ChEBI" id="CHEBI:62890"/>
        <dbReference type="EC" id="2.5.1.3"/>
    </reaction>
</comment>
<dbReference type="HAMAP" id="MF_00097">
    <property type="entry name" value="TMP_synthase"/>
    <property type="match status" value="1"/>
</dbReference>
<comment type="function">
    <text evidence="9">Condenses 4-methyl-5-(beta-hydroxyethyl)thiazole monophosphate (THZ-P) and 2-methyl-4-amino-5-hydroxymethyl pyrimidine pyrophosphate (HMP-PP) to form thiamine monophosphate (TMP).</text>
</comment>
<comment type="similarity">
    <text evidence="9 10">Belongs to the thiamine-phosphate synthase family.</text>
</comment>
<dbReference type="GO" id="GO:0009228">
    <property type="term" value="P:thiamine biosynthetic process"/>
    <property type="evidence" value="ECO:0007669"/>
    <property type="project" value="UniProtKB-KW"/>
</dbReference>
<evidence type="ECO:0000256" key="1">
    <source>
        <dbReference type="ARBA" id="ARBA00005165"/>
    </source>
</evidence>
<dbReference type="UniPathway" id="UPA00060">
    <property type="reaction ID" value="UER00141"/>
</dbReference>